<reference evidence="1 2" key="1">
    <citation type="journal article" date="2012" name="Curr. Microbiol.">
        <title>Re-annotation of two hyperthermophilic archaea Pyrococcus abyssi GE5 and Pyrococcus furiosus DSM 3638.</title>
        <authorList>
            <person name="Gao J."/>
            <person name="Wang J."/>
        </authorList>
    </citation>
    <scope>GENOME REANNOTATION</scope>
    <source>
        <strain evidence="2">GE5 / Orsay</strain>
    </source>
</reference>
<protein>
    <submittedName>
        <fullName evidence="1">Uncharacterized protein</fullName>
    </submittedName>
</protein>
<organism evidence="1 2">
    <name type="scientific">Pyrococcus abyssi (strain GE5 / Orsay)</name>
    <dbReference type="NCBI Taxonomy" id="272844"/>
    <lineage>
        <taxon>Archaea</taxon>
        <taxon>Methanobacteriati</taxon>
        <taxon>Methanobacteriota</taxon>
        <taxon>Thermococci</taxon>
        <taxon>Thermococcales</taxon>
        <taxon>Thermococcaceae</taxon>
        <taxon>Pyrococcus</taxon>
    </lineage>
</organism>
<dbReference type="RefSeq" id="WP_231845567.1">
    <property type="nucleotide sequence ID" value="NC_000868.1"/>
</dbReference>
<dbReference type="EMBL" id="HE613800">
    <property type="protein sequence ID" value="CCE69872.1"/>
    <property type="molecule type" value="Genomic_DNA"/>
</dbReference>
<evidence type="ECO:0000313" key="2">
    <source>
        <dbReference type="Proteomes" id="UP000009139"/>
    </source>
</evidence>
<dbReference type="AlphaFoldDB" id="G8ZGJ3"/>
<comment type="miscellaneous">
    <text evidence="1">The sequence shown here is derived from an EMBL/GenBank/DDBJ third party annotation (TPA) entry.</text>
</comment>
<evidence type="ECO:0000313" key="1">
    <source>
        <dbReference type="EMBL" id="CCE69872.1"/>
    </source>
</evidence>
<name>G8ZGJ3_PYRAB</name>
<accession>G8ZGJ3</accession>
<gene>
    <name evidence="1" type="ordered locus">PAB0325.3n</name>
</gene>
<dbReference type="Proteomes" id="UP000009139">
    <property type="component" value="Chromosome"/>
</dbReference>
<sequence>MQGEWRYTSKGGRYYHVSKEFEEEKELETESITLKPSEFKIVMSKDETVLLEGEAYLLGTNSSLL</sequence>
<proteinExistence type="predicted"/>